<feature type="chain" id="PRO_5008538908" evidence="1">
    <location>
        <begin position="22"/>
        <end position="314"/>
    </location>
</feature>
<dbReference type="NCBIfam" id="TIGR02122">
    <property type="entry name" value="TRAP_TAXI"/>
    <property type="match status" value="1"/>
</dbReference>
<dbReference type="GeneID" id="83057030"/>
<evidence type="ECO:0000313" key="2">
    <source>
        <dbReference type="EMBL" id="ANZ44335.1"/>
    </source>
</evidence>
<dbReference type="Proteomes" id="UP000093044">
    <property type="component" value="Chromosome"/>
</dbReference>
<dbReference type="CDD" id="cd13520">
    <property type="entry name" value="PBP2_TAXI_TRAP"/>
    <property type="match status" value="1"/>
</dbReference>
<evidence type="ECO:0000313" key="3">
    <source>
        <dbReference type="Proteomes" id="UP000093044"/>
    </source>
</evidence>
<protein>
    <submittedName>
        <fullName evidence="2">C4-dicarboxylate ABC transporter substrate-binding protein</fullName>
    </submittedName>
</protein>
<dbReference type="SUPFAM" id="SSF53850">
    <property type="entry name" value="Periplasmic binding protein-like II"/>
    <property type="match status" value="1"/>
</dbReference>
<dbReference type="OrthoDB" id="9776669at2"/>
<proteinExistence type="predicted"/>
<dbReference type="PANTHER" id="PTHR42941:SF1">
    <property type="entry name" value="SLL1037 PROTEIN"/>
    <property type="match status" value="1"/>
</dbReference>
<keyword evidence="3" id="KW-1185">Reference proteome</keyword>
<reference evidence="2" key="1">
    <citation type="submission" date="2016-08" db="EMBL/GenBank/DDBJ databases">
        <title>Complete genome of Cloacibacillus porcorum.</title>
        <authorList>
            <person name="Looft T."/>
            <person name="Bayles D.O."/>
            <person name="Alt D.P."/>
        </authorList>
    </citation>
    <scope>NUCLEOTIDE SEQUENCE [LARGE SCALE GENOMIC DNA]</scope>
    <source>
        <strain evidence="2">CL-84</strain>
    </source>
</reference>
<evidence type="ECO:0000256" key="1">
    <source>
        <dbReference type="SAM" id="SignalP"/>
    </source>
</evidence>
<dbReference type="RefSeq" id="WP_066743354.1">
    <property type="nucleotide sequence ID" value="NZ_CP016757.1"/>
</dbReference>
<dbReference type="InterPro" id="IPR011852">
    <property type="entry name" value="TRAP_TAXI"/>
</dbReference>
<keyword evidence="1" id="KW-0732">Signal</keyword>
<dbReference type="Pfam" id="PF16868">
    <property type="entry name" value="NMT1_3"/>
    <property type="match status" value="1"/>
</dbReference>
<dbReference type="PANTHER" id="PTHR42941">
    <property type="entry name" value="SLL1037 PROTEIN"/>
    <property type="match status" value="1"/>
</dbReference>
<name>A0A1B2I2X2_9BACT</name>
<gene>
    <name evidence="2" type="ORF">BED41_04065</name>
</gene>
<dbReference type="KEGG" id="cpor:BED41_04065"/>
<sequence>MKKVILAVLILTFIISSSAMAATTFITIGTGSTGGTYYPVGAGLAKIWTKYVPDLKADAQSTGGTVHNIQLMEKKEIQAATMDNNYYNAYNGLLKYKGQEHKYLRGMLPLYPEPVQIMVAKGSGIKSLKDFKGKRISIGAVASGTELSARELIKAAGLDPDKDIKGENLGVGDTGSAFADKHIDAAVMLGALGMGGVVEPSTLGLVEFIDIPDDIIEKVIKQSPYWFKFTIPTNTYKGQPAPVKTYAGPNIITVTAEIPDDLVYLMTKTAFENKKDLVTISSNMQNMTPEGAKNIMIPLHPGAMRYYKEIGVIK</sequence>
<accession>A0A1B2I2X2</accession>
<dbReference type="Gene3D" id="3.40.190.10">
    <property type="entry name" value="Periplasmic binding protein-like II"/>
    <property type="match status" value="2"/>
</dbReference>
<dbReference type="AlphaFoldDB" id="A0A1B2I2X2"/>
<organism evidence="2 3">
    <name type="scientific">Cloacibacillus porcorum</name>
    <dbReference type="NCBI Taxonomy" id="1197717"/>
    <lineage>
        <taxon>Bacteria</taxon>
        <taxon>Thermotogati</taxon>
        <taxon>Synergistota</taxon>
        <taxon>Synergistia</taxon>
        <taxon>Synergistales</taxon>
        <taxon>Synergistaceae</taxon>
        <taxon>Cloacibacillus</taxon>
    </lineage>
</organism>
<dbReference type="STRING" id="1197717.BED41_04065"/>
<dbReference type="EMBL" id="CP016757">
    <property type="protein sequence ID" value="ANZ44335.1"/>
    <property type="molecule type" value="Genomic_DNA"/>
</dbReference>
<feature type="signal peptide" evidence="1">
    <location>
        <begin position="1"/>
        <end position="21"/>
    </location>
</feature>